<feature type="compositionally biased region" description="Low complexity" evidence="1">
    <location>
        <begin position="41"/>
        <end position="50"/>
    </location>
</feature>
<organism evidence="2 3">
    <name type="scientific">Phytophthora megakarya</name>
    <dbReference type="NCBI Taxonomy" id="4795"/>
    <lineage>
        <taxon>Eukaryota</taxon>
        <taxon>Sar</taxon>
        <taxon>Stramenopiles</taxon>
        <taxon>Oomycota</taxon>
        <taxon>Peronosporomycetes</taxon>
        <taxon>Peronosporales</taxon>
        <taxon>Peronosporaceae</taxon>
        <taxon>Phytophthora</taxon>
    </lineage>
</organism>
<proteinExistence type="predicted"/>
<accession>A0A225UT21</accession>
<comment type="caution">
    <text evidence="2">The sequence shown here is derived from an EMBL/GenBank/DDBJ whole genome shotgun (WGS) entry which is preliminary data.</text>
</comment>
<dbReference type="Proteomes" id="UP000198211">
    <property type="component" value="Unassembled WGS sequence"/>
</dbReference>
<sequence>MDEGVSISLDETVTIKEEGPLSTVQEEAALEEKAAPPAPTAPSSTPVSVVQDEPSKMSVVLDVCSPTSRVDSESQET</sequence>
<reference evidence="3" key="1">
    <citation type="submission" date="2017-03" db="EMBL/GenBank/DDBJ databases">
        <title>Phytopthora megakarya and P. palmivora, two closely related causual agents of cacao black pod achieved similar genome size and gene model numbers by different mechanisms.</title>
        <authorList>
            <person name="Ali S."/>
            <person name="Shao J."/>
            <person name="Larry D.J."/>
            <person name="Kronmiller B."/>
            <person name="Shen D."/>
            <person name="Strem M.D."/>
            <person name="Melnick R.L."/>
            <person name="Guiltinan M.J."/>
            <person name="Tyler B.M."/>
            <person name="Meinhardt L.W."/>
            <person name="Bailey B.A."/>
        </authorList>
    </citation>
    <scope>NUCLEOTIDE SEQUENCE [LARGE SCALE GENOMIC DNA]</scope>
    <source>
        <strain evidence="3">zdho120</strain>
    </source>
</reference>
<feature type="region of interest" description="Disordered" evidence="1">
    <location>
        <begin position="29"/>
        <end position="52"/>
    </location>
</feature>
<evidence type="ECO:0000313" key="2">
    <source>
        <dbReference type="EMBL" id="OWY96304.1"/>
    </source>
</evidence>
<gene>
    <name evidence="2" type="ORF">PHMEG_00033458</name>
</gene>
<keyword evidence="3" id="KW-1185">Reference proteome</keyword>
<dbReference type="EMBL" id="NBNE01011816">
    <property type="protein sequence ID" value="OWY96304.1"/>
    <property type="molecule type" value="Genomic_DNA"/>
</dbReference>
<protein>
    <submittedName>
        <fullName evidence="2">Uncharacterized protein</fullName>
    </submittedName>
</protein>
<name>A0A225UT21_9STRA</name>
<evidence type="ECO:0000313" key="3">
    <source>
        <dbReference type="Proteomes" id="UP000198211"/>
    </source>
</evidence>
<dbReference type="AlphaFoldDB" id="A0A225UT21"/>
<evidence type="ECO:0000256" key="1">
    <source>
        <dbReference type="SAM" id="MobiDB-lite"/>
    </source>
</evidence>